<organism evidence="1">
    <name type="scientific">Spodoptera frugiperda</name>
    <name type="common">Fall armyworm</name>
    <dbReference type="NCBI Taxonomy" id="7108"/>
    <lineage>
        <taxon>Eukaryota</taxon>
        <taxon>Metazoa</taxon>
        <taxon>Ecdysozoa</taxon>
        <taxon>Arthropoda</taxon>
        <taxon>Hexapoda</taxon>
        <taxon>Insecta</taxon>
        <taxon>Pterygota</taxon>
        <taxon>Neoptera</taxon>
        <taxon>Endopterygota</taxon>
        <taxon>Lepidoptera</taxon>
        <taxon>Glossata</taxon>
        <taxon>Ditrysia</taxon>
        <taxon>Noctuoidea</taxon>
        <taxon>Noctuidae</taxon>
        <taxon>Amphipyrinae</taxon>
        <taxon>Spodoptera</taxon>
    </lineage>
</organism>
<dbReference type="AlphaFoldDB" id="A0A2H1WL60"/>
<dbReference type="EMBL" id="ODYU01009411">
    <property type="protein sequence ID" value="SOQ53820.1"/>
    <property type="molecule type" value="Genomic_DNA"/>
</dbReference>
<protein>
    <submittedName>
        <fullName evidence="1">SFRICE_011974</fullName>
    </submittedName>
</protein>
<reference evidence="1" key="1">
    <citation type="submission" date="2016-07" db="EMBL/GenBank/DDBJ databases">
        <authorList>
            <person name="Bretaudeau A."/>
        </authorList>
    </citation>
    <scope>NUCLEOTIDE SEQUENCE</scope>
    <source>
        <strain evidence="1">Rice</strain>
        <tissue evidence="1">Whole body</tissue>
    </source>
</reference>
<accession>A0A2H1WL60</accession>
<sequence>MDRLDRRDTTASPNIDVKRRLHCVSDVTRGPNYNPIPDSPTTLKFLISKRPAHNCTHKSIRMFLLFIVYIATERPMVVYFNKKFINNVSVASRRRNRDDPVYYINFYIDILMPLGNNVSVDVFFYELQNGRYHRTFVEIHSKLCDFIEAGTLFGESLKKAIKNHPCPFQPGQLNLSNLTIPLQNIPKNFPYKQGRLYCNTTIVRNGVFTKLSESYIDIEVRSGISHVIRGEPIAIHNSRLRATTEKFSNHRIMPSNIFPGPGIEPETHCRICDHSTNEAVNM</sequence>
<name>A0A2H1WL60_SPOFR</name>
<gene>
    <name evidence="1" type="ORF">SFRICE_011974</name>
</gene>
<proteinExistence type="predicted"/>
<evidence type="ECO:0000313" key="1">
    <source>
        <dbReference type="EMBL" id="SOQ53820.1"/>
    </source>
</evidence>